<dbReference type="EMBL" id="CACVAU010000032">
    <property type="protein sequence ID" value="CAA6809781.1"/>
    <property type="molecule type" value="Genomic_DNA"/>
</dbReference>
<proteinExistence type="predicted"/>
<evidence type="ECO:0008006" key="2">
    <source>
        <dbReference type="Google" id="ProtNLM"/>
    </source>
</evidence>
<reference evidence="1" key="1">
    <citation type="submission" date="2020-01" db="EMBL/GenBank/DDBJ databases">
        <authorList>
            <person name="Meier V. D."/>
            <person name="Meier V D."/>
        </authorList>
    </citation>
    <scope>NUCLEOTIDE SEQUENCE</scope>
    <source>
        <strain evidence="1">HLG_WM_MAG_05</strain>
    </source>
</reference>
<accession>A0A6S6SRJ2</accession>
<evidence type="ECO:0000313" key="1">
    <source>
        <dbReference type="EMBL" id="CAA6809781.1"/>
    </source>
</evidence>
<gene>
    <name evidence="1" type="ORF">HELGO_WM13824</name>
</gene>
<organism evidence="1">
    <name type="scientific">uncultured Sulfurovum sp</name>
    <dbReference type="NCBI Taxonomy" id="269237"/>
    <lineage>
        <taxon>Bacteria</taxon>
        <taxon>Pseudomonadati</taxon>
        <taxon>Campylobacterota</taxon>
        <taxon>Epsilonproteobacteria</taxon>
        <taxon>Campylobacterales</taxon>
        <taxon>Sulfurovaceae</taxon>
        <taxon>Sulfurovum</taxon>
        <taxon>environmental samples</taxon>
    </lineage>
</organism>
<dbReference type="AlphaFoldDB" id="A0A6S6SRJ2"/>
<protein>
    <recommendedName>
        <fullName evidence="2">DUF2059 domain-containing protein</fullName>
    </recommendedName>
</protein>
<name>A0A6S6SRJ2_9BACT</name>
<sequence length="243" mass="28216">MKKILLLLIFIQQALFSASTEEVLEYLSLSHSEQRVLGIEQVFNSMRQSQENNEGNESTTQTSIVYQEYLEEHISSNEITELLELYRSPIMNRYVAEVKNFNVNQDDMDAFLASLKEEPLLTEREDIIDGIVKVLVNEELQLNFYRSMMQRYPETNSSTSTDDNESTMSPREERYVNAMKTSTKNRLLYGSQVFSMEEMSELKDAIDSSMFKKIKRIENEALVGIMNNFIQGIVSEPKRQKNN</sequence>